<reference evidence="2" key="1">
    <citation type="journal article" date="2014" name="Nat. Commun.">
        <title>The rainbow trout genome provides novel insights into evolution after whole-genome duplication in vertebrates.</title>
        <authorList>
            <person name="Berthelot C."/>
            <person name="Brunet F."/>
            <person name="Chalopin D."/>
            <person name="Juanchich A."/>
            <person name="Bernard M."/>
            <person name="Noel B."/>
            <person name="Bento P."/>
            <person name="Da Silva C."/>
            <person name="Labadie K."/>
            <person name="Alberti A."/>
            <person name="Aury J.M."/>
            <person name="Louis A."/>
            <person name="Dehais P."/>
            <person name="Bardou P."/>
            <person name="Montfort J."/>
            <person name="Klopp C."/>
            <person name="Cabau C."/>
            <person name="Gaspin C."/>
            <person name="Thorgaard G.H."/>
            <person name="Boussaha M."/>
            <person name="Quillet E."/>
            <person name="Guyomard R."/>
            <person name="Galiana D."/>
            <person name="Bobe J."/>
            <person name="Volff J.N."/>
            <person name="Genet C."/>
            <person name="Wincker P."/>
            <person name="Jaillon O."/>
            <person name="Roest Crollius H."/>
            <person name="Guiguen Y."/>
        </authorList>
    </citation>
    <scope>NUCLEOTIDE SEQUENCE [LARGE SCALE GENOMIC DNA]</scope>
</reference>
<reference evidence="2" key="2">
    <citation type="submission" date="2014-03" db="EMBL/GenBank/DDBJ databases">
        <authorList>
            <person name="Genoscope - CEA"/>
        </authorList>
    </citation>
    <scope>NUCLEOTIDE SEQUENCE</scope>
</reference>
<dbReference type="AlphaFoldDB" id="A0A060XGF2"/>
<dbReference type="PaxDb" id="8022-A0A060XGF2"/>
<feature type="compositionally biased region" description="Basic and acidic residues" evidence="1">
    <location>
        <begin position="76"/>
        <end position="98"/>
    </location>
</feature>
<feature type="compositionally biased region" description="Low complexity" evidence="1">
    <location>
        <begin position="322"/>
        <end position="332"/>
    </location>
</feature>
<feature type="compositionally biased region" description="Polar residues" evidence="1">
    <location>
        <begin position="422"/>
        <end position="446"/>
    </location>
</feature>
<feature type="compositionally biased region" description="Polar residues" evidence="1">
    <location>
        <begin position="121"/>
        <end position="143"/>
    </location>
</feature>
<feature type="region of interest" description="Disordered" evidence="1">
    <location>
        <begin position="307"/>
        <end position="403"/>
    </location>
</feature>
<dbReference type="STRING" id="8022.A0A060XGF2"/>
<feature type="region of interest" description="Disordered" evidence="1">
    <location>
        <begin position="25"/>
        <end position="279"/>
    </location>
</feature>
<protein>
    <submittedName>
        <fullName evidence="2">Uncharacterized protein</fullName>
    </submittedName>
</protein>
<feature type="compositionally biased region" description="Acidic residues" evidence="1">
    <location>
        <begin position="312"/>
        <end position="321"/>
    </location>
</feature>
<feature type="compositionally biased region" description="Basic and acidic residues" evidence="1">
    <location>
        <begin position="173"/>
        <end position="184"/>
    </location>
</feature>
<dbReference type="Proteomes" id="UP000193380">
    <property type="component" value="Unassembled WGS sequence"/>
</dbReference>
<proteinExistence type="predicted"/>
<accession>A0A060XGF2</accession>
<name>A0A060XGF2_ONCMY</name>
<organism evidence="2 3">
    <name type="scientific">Oncorhynchus mykiss</name>
    <name type="common">Rainbow trout</name>
    <name type="synonym">Salmo gairdneri</name>
    <dbReference type="NCBI Taxonomy" id="8022"/>
    <lineage>
        <taxon>Eukaryota</taxon>
        <taxon>Metazoa</taxon>
        <taxon>Chordata</taxon>
        <taxon>Craniata</taxon>
        <taxon>Vertebrata</taxon>
        <taxon>Euteleostomi</taxon>
        <taxon>Actinopterygii</taxon>
        <taxon>Neopterygii</taxon>
        <taxon>Teleostei</taxon>
        <taxon>Protacanthopterygii</taxon>
        <taxon>Salmoniformes</taxon>
        <taxon>Salmonidae</taxon>
        <taxon>Salmoninae</taxon>
        <taxon>Oncorhynchus</taxon>
    </lineage>
</organism>
<feature type="compositionally biased region" description="Low complexity" evidence="1">
    <location>
        <begin position="36"/>
        <end position="47"/>
    </location>
</feature>
<feature type="compositionally biased region" description="Basic and acidic residues" evidence="1">
    <location>
        <begin position="256"/>
        <end position="265"/>
    </location>
</feature>
<sequence>MLSHLELLKVILDNTNLAYRVADVEDNSQTESISRASKSAADDSWPSSDEEDELDITQKKHPKLNLKNLMNASKKGKNDAVTDVEKPWSGPEAKRESENQVQRNPSLPKAFPPSSAPQHLVSPSPSASFTSKPAQMISTCLQSSRKEKDSTEDEEDYDEDRGGDEEDEEEKSFEEMGKTKYQTEEEKDDSLVDDSPVPGSQDTSKEKQRDFLSELGLEKGDDEEDSWDTESGSVSPRKHHGRDPAKVPHVSIISGENKEVLRNYDNDADNDNVPEKPEKIKRETLSILTKLELSKKDADKKTDIMEELGLGDVDDLEDASDWDTASTSSRRTLPGHGVPSPGGEELREEASSRSPVPLPAVQEQEPDALIAERSGPEEKRHFLSERPLPLASPRSLTPQTQPQPCARKMLLQRTESEEDFNWDSNHVNTSTPSPVRTGKQLPNVTETVAVLKPNNPLREPSPVKQESESSPEPEEQAQEVGVLVRENLLQLTSSHPSAKSLHIPCFKIYLTFLLYHL</sequence>
<feature type="compositionally biased region" description="Polar residues" evidence="1">
    <location>
        <begin position="394"/>
        <end position="403"/>
    </location>
</feature>
<evidence type="ECO:0000256" key="1">
    <source>
        <dbReference type="SAM" id="MobiDB-lite"/>
    </source>
</evidence>
<feature type="compositionally biased region" description="Acidic residues" evidence="1">
    <location>
        <begin position="150"/>
        <end position="172"/>
    </location>
</feature>
<evidence type="ECO:0000313" key="3">
    <source>
        <dbReference type="Proteomes" id="UP000193380"/>
    </source>
</evidence>
<evidence type="ECO:0000313" key="2">
    <source>
        <dbReference type="EMBL" id="CDQ75965.1"/>
    </source>
</evidence>
<feature type="compositionally biased region" description="Basic and acidic residues" evidence="1">
    <location>
        <begin position="374"/>
        <end position="384"/>
    </location>
</feature>
<gene>
    <name evidence="2" type="ORF">GSONMT00025892001</name>
</gene>
<feature type="compositionally biased region" description="Basic and acidic residues" evidence="1">
    <location>
        <begin position="203"/>
        <end position="219"/>
    </location>
</feature>
<feature type="region of interest" description="Disordered" evidence="1">
    <location>
        <begin position="416"/>
        <end position="481"/>
    </location>
</feature>
<dbReference type="EMBL" id="FR905096">
    <property type="protein sequence ID" value="CDQ75965.1"/>
    <property type="molecule type" value="Genomic_DNA"/>
</dbReference>